<feature type="compositionally biased region" description="Basic and acidic residues" evidence="1">
    <location>
        <begin position="146"/>
        <end position="155"/>
    </location>
</feature>
<sequence length="950" mass="104652">MDPHRVVAMRVAIEYIDNNRDSLPTITAQNLQLQALIKAHDLRYRKKGDKTTKDAALPALTVQDYRAAMRDMPSRRVLIEGDAAHRLQHLFMRGSENMALKGKQSIGLTGRATSNAAASAADATDVFAVAAQPSRNASLGKTVVVDDKADGEPNVRRRRGRQHASLATDGEQPESPDEPSSDDEATTYDNRGTKRKRIDADLRSTKKAKLSKDTMRTLETEAVSISSGKKRGRTEPETGTVKEPKLSGPMEETTTQPYHPLNSYGQAERNLAVPSTTLESPPASIQFRQPESSGEPSSGDEDTTYASPAKKRKRTEGDTRSTKKAKLSRDAVRMLTANNQASEAQQKPRRIAPTKISDLQSTHPREDGSPSRDNLVIASARASEKAANVQPDEASNLVEGARKASAAEREPVAPSTTTESSFSPTRAQKVAVSGTNGQQASARSPGRSAPTSKASRRSENETEHPVADTTARESLTIVLSTKRKADQELAGSSAVKKQKNLDARLISNVHPASTSPAANQNQHLPTDTLLKGTQEKVTASTSARGVPADLTVEPASRHSGVPGASRSGKHPAENELLPTSLAEEQQITPLAAVSQQSGVADPSRSGKRPAEDELVPTSPAKKQQVLPPTVISQHASGSSALTARDIRRKQEAEADAWRNRTDPKMFEAMPGLLWGKETTELQDGMWFSMANLSRQYFRGLGIEPEVHPEWCLHPSNELKQLFQQVWGESWLSRVTKLGQLEAYESWHVVHSIIGAAVKQMVYDQELPWDGPRQDLDRLEKLAPFATWVMWKRDGKTGGARLTFAETIWTAHRSMMLDKSFQTTTILPEAERLASKLWTIMRPQLMKMGIRKSEREANAEAYWEGCNRRLASIFQKALILKGLARACADDYEFRWVEPGTEVDRETMEEVHDVKGRAEVSWCVLPMLMGRRQSEQEFQVYARAVVHVEPKK</sequence>
<feature type="compositionally biased region" description="Basic and acidic residues" evidence="1">
    <location>
        <begin position="456"/>
        <end position="466"/>
    </location>
</feature>
<feature type="compositionally biased region" description="Basic and acidic residues" evidence="1">
    <location>
        <begin position="233"/>
        <end position="245"/>
    </location>
</feature>
<organism evidence="2 3">
    <name type="scientific">Extremus antarcticus</name>
    <dbReference type="NCBI Taxonomy" id="702011"/>
    <lineage>
        <taxon>Eukaryota</taxon>
        <taxon>Fungi</taxon>
        <taxon>Dikarya</taxon>
        <taxon>Ascomycota</taxon>
        <taxon>Pezizomycotina</taxon>
        <taxon>Dothideomycetes</taxon>
        <taxon>Dothideomycetidae</taxon>
        <taxon>Mycosphaerellales</taxon>
        <taxon>Extremaceae</taxon>
        <taxon>Extremus</taxon>
    </lineage>
</organism>
<dbReference type="Proteomes" id="UP001271007">
    <property type="component" value="Unassembled WGS sequence"/>
</dbReference>
<feature type="compositionally biased region" description="Basic and acidic residues" evidence="1">
    <location>
        <begin position="198"/>
        <end position="219"/>
    </location>
</feature>
<dbReference type="EMBL" id="JAWDJX010000038">
    <property type="protein sequence ID" value="KAK3049712.1"/>
    <property type="molecule type" value="Genomic_DNA"/>
</dbReference>
<feature type="compositionally biased region" description="Basic and acidic residues" evidence="1">
    <location>
        <begin position="644"/>
        <end position="661"/>
    </location>
</feature>
<feature type="region of interest" description="Disordered" evidence="1">
    <location>
        <begin position="534"/>
        <end position="572"/>
    </location>
</feature>
<feature type="region of interest" description="Disordered" evidence="1">
    <location>
        <begin position="276"/>
        <end position="474"/>
    </location>
</feature>
<comment type="caution">
    <text evidence="2">The sequence shown here is derived from an EMBL/GenBank/DDBJ whole genome shotgun (WGS) entry which is preliminary data.</text>
</comment>
<gene>
    <name evidence="2" type="ORF">LTR09_009134</name>
</gene>
<feature type="compositionally biased region" description="Polar residues" evidence="1">
    <location>
        <begin position="433"/>
        <end position="442"/>
    </location>
</feature>
<name>A0AAJ0D9W4_9PEZI</name>
<feature type="compositionally biased region" description="Basic and acidic residues" evidence="1">
    <location>
        <begin position="315"/>
        <end position="332"/>
    </location>
</feature>
<keyword evidence="3" id="KW-1185">Reference proteome</keyword>
<accession>A0AAJ0D9W4</accession>
<feature type="compositionally biased region" description="Polar residues" evidence="1">
    <location>
        <begin position="336"/>
        <end position="345"/>
    </location>
</feature>
<feature type="region of interest" description="Disordered" evidence="1">
    <location>
        <begin position="146"/>
        <end position="262"/>
    </location>
</feature>
<proteinExistence type="predicted"/>
<evidence type="ECO:0000256" key="1">
    <source>
        <dbReference type="SAM" id="MobiDB-lite"/>
    </source>
</evidence>
<evidence type="ECO:0000313" key="3">
    <source>
        <dbReference type="Proteomes" id="UP001271007"/>
    </source>
</evidence>
<evidence type="ECO:0000313" key="2">
    <source>
        <dbReference type="EMBL" id="KAK3049712.1"/>
    </source>
</evidence>
<feature type="region of interest" description="Disordered" evidence="1">
    <location>
        <begin position="592"/>
        <end position="661"/>
    </location>
</feature>
<feature type="compositionally biased region" description="Acidic residues" evidence="1">
    <location>
        <begin position="171"/>
        <end position="186"/>
    </location>
</feature>
<dbReference type="AlphaFoldDB" id="A0AAJ0D9W4"/>
<protein>
    <submittedName>
        <fullName evidence="2">Uncharacterized protein</fullName>
    </submittedName>
</protein>
<feature type="compositionally biased region" description="Basic and acidic residues" evidence="1">
    <location>
        <begin position="400"/>
        <end position="411"/>
    </location>
</feature>
<feature type="compositionally biased region" description="Polar residues" evidence="1">
    <location>
        <begin position="630"/>
        <end position="641"/>
    </location>
</feature>
<reference evidence="2" key="1">
    <citation type="submission" date="2023-04" db="EMBL/GenBank/DDBJ databases">
        <title>Black Yeasts Isolated from many extreme environments.</title>
        <authorList>
            <person name="Coleine C."/>
            <person name="Stajich J.E."/>
            <person name="Selbmann L."/>
        </authorList>
    </citation>
    <scope>NUCLEOTIDE SEQUENCE</scope>
    <source>
        <strain evidence="2">CCFEE 5312</strain>
    </source>
</reference>
<feature type="compositionally biased region" description="Low complexity" evidence="1">
    <location>
        <begin position="414"/>
        <end position="425"/>
    </location>
</feature>